<evidence type="ECO:0000313" key="3">
    <source>
        <dbReference type="EMBL" id="QDG49957.1"/>
    </source>
</evidence>
<dbReference type="InterPro" id="IPR002575">
    <property type="entry name" value="Aminoglycoside_PTrfase"/>
</dbReference>
<gene>
    <name evidence="2" type="ORF">FIV42_04115</name>
    <name evidence="3" type="ORF">FIV42_04145</name>
</gene>
<dbReference type="EMBL" id="CP041186">
    <property type="protein sequence ID" value="QDG49951.1"/>
    <property type="molecule type" value="Genomic_DNA"/>
</dbReference>
<keyword evidence="4" id="KW-1185">Reference proteome</keyword>
<feature type="domain" description="Aminoglycoside phosphotransferase" evidence="1">
    <location>
        <begin position="55"/>
        <end position="271"/>
    </location>
</feature>
<evidence type="ECO:0000259" key="1">
    <source>
        <dbReference type="Pfam" id="PF01636"/>
    </source>
</evidence>
<dbReference type="EMBL" id="CP041186">
    <property type="protein sequence ID" value="QDG49957.1"/>
    <property type="molecule type" value="Genomic_DNA"/>
</dbReference>
<reference evidence="3 4" key="1">
    <citation type="submission" date="2019-06" db="EMBL/GenBank/DDBJ databases">
        <title>Persicimonas caeni gen. nov., sp. nov., a predatory bacterium isolated from solar saltern.</title>
        <authorList>
            <person name="Wang S."/>
        </authorList>
    </citation>
    <scope>NUCLEOTIDE SEQUENCE [LARGE SCALE GENOMIC DNA]</scope>
    <source>
        <strain evidence="3 4">YN101</strain>
    </source>
</reference>
<dbReference type="Gene3D" id="3.90.1200.10">
    <property type="match status" value="1"/>
</dbReference>
<dbReference type="AlphaFoldDB" id="A0A4Y6PPN1"/>
<dbReference type="Proteomes" id="UP000315995">
    <property type="component" value="Chromosome"/>
</dbReference>
<dbReference type="OrthoDB" id="5500110at2"/>
<accession>A0A5B8Y211</accession>
<protein>
    <recommendedName>
        <fullName evidence="1">Aminoglycoside phosphotransferase domain-containing protein</fullName>
    </recommendedName>
</protein>
<dbReference type="SUPFAM" id="SSF56112">
    <property type="entry name" value="Protein kinase-like (PK-like)"/>
    <property type="match status" value="1"/>
</dbReference>
<sequence>MSQDALKAVDVLQEVLAAQPWQPTEDPAVEGRGLRVRVHLDDQRSALLYVWDEALLAKRAAWAHRPERAGMLFAVPELIESGLKWCLVDDVDGMPLTTYLEREGVGSVTELDAERARGLAREAGELARKLHEIEVPREYGDMVDPDRDGHIGRWNTFNGYIAHRLEHFAEQIRHRDLDEEVRSQLLATIGDLRAELAAFHPRHAPSLNHGAFGPQHFWVDETGRTITALTGFDGARLLPPEADLARLLWLDGLACDDGLVRSFYAGYGAARTMDLQRRERFYRRVAALEALVESTGRRNLTDAELVALSSP</sequence>
<evidence type="ECO:0000313" key="4">
    <source>
        <dbReference type="Proteomes" id="UP000315995"/>
    </source>
</evidence>
<dbReference type="InterPro" id="IPR011009">
    <property type="entry name" value="Kinase-like_dom_sf"/>
</dbReference>
<dbReference type="Pfam" id="PF01636">
    <property type="entry name" value="APH"/>
    <property type="match status" value="1"/>
</dbReference>
<name>A0A4Y6PPN1_PERCE</name>
<proteinExistence type="predicted"/>
<accession>A0A4Y6PPN1</accession>
<organism evidence="3 4">
    <name type="scientific">Persicimonas caeni</name>
    <dbReference type="NCBI Taxonomy" id="2292766"/>
    <lineage>
        <taxon>Bacteria</taxon>
        <taxon>Deltaproteobacteria</taxon>
        <taxon>Bradymonadales</taxon>
        <taxon>Bradymonadaceae</taxon>
        <taxon>Persicimonas</taxon>
    </lineage>
</organism>
<evidence type="ECO:0000313" key="2">
    <source>
        <dbReference type="EMBL" id="QDG49951.1"/>
    </source>
</evidence>
<dbReference type="RefSeq" id="WP_141196448.1">
    <property type="nucleotide sequence ID" value="NZ_CP041186.1"/>
</dbReference>